<evidence type="ECO:0000256" key="2">
    <source>
        <dbReference type="ARBA" id="ARBA00023125"/>
    </source>
</evidence>
<dbReference type="GO" id="GO:0003700">
    <property type="term" value="F:DNA-binding transcription factor activity"/>
    <property type="evidence" value="ECO:0007669"/>
    <property type="project" value="TreeGrafter"/>
</dbReference>
<accession>A0A9E8KN53</accession>
<dbReference type="RefSeq" id="WP_251809511.1">
    <property type="nucleotide sequence ID" value="NZ_CP101527.1"/>
</dbReference>
<dbReference type="Proteomes" id="UP001164472">
    <property type="component" value="Chromosome"/>
</dbReference>
<evidence type="ECO:0000313" key="6">
    <source>
        <dbReference type="EMBL" id="UZW73369.1"/>
    </source>
</evidence>
<keyword evidence="3" id="KW-0804">Transcription</keyword>
<dbReference type="AlphaFoldDB" id="A0A9E8KN53"/>
<dbReference type="PANTHER" id="PTHR24567:SF68">
    <property type="entry name" value="DNA-BINDING TRANSCRIPTIONAL DUAL REGULATOR CRP"/>
    <property type="match status" value="1"/>
</dbReference>
<name>A0A9E8KN53_9ALTE</name>
<dbReference type="Pfam" id="PF13545">
    <property type="entry name" value="HTH_Crp_2"/>
    <property type="match status" value="1"/>
</dbReference>
<protein>
    <submittedName>
        <fullName evidence="6">Crp/Fnr family transcriptional regulator</fullName>
    </submittedName>
</protein>
<dbReference type="InterPro" id="IPR036390">
    <property type="entry name" value="WH_DNA-bd_sf"/>
</dbReference>
<evidence type="ECO:0000256" key="3">
    <source>
        <dbReference type="ARBA" id="ARBA00023163"/>
    </source>
</evidence>
<gene>
    <name evidence="6" type="ORF">NNL22_09915</name>
</gene>
<keyword evidence="1" id="KW-0805">Transcription regulation</keyword>
<sequence>MLDELKLEQIKKHYLFSGLSEKTLAEVARTTKLCELEPDQHLFFQGEQADHFYLILSGQVKLTRLTPDGNEKVIEILMPGQTFAEAVMFMHKDDYPVTATSISDAKVFSFNSKHFLSILEENPKTCLSLLGDLALRLRGRLNEIENLTMKNATYRVVRFFLNELEKQGETNSRVELSIQKQLIASRLSIKPETLSRIFHTLKERQILETQGKIIIIKDVEKLKSFE</sequence>
<dbReference type="EMBL" id="CP101527">
    <property type="protein sequence ID" value="UZW73369.1"/>
    <property type="molecule type" value="Genomic_DNA"/>
</dbReference>
<keyword evidence="7" id="KW-1185">Reference proteome</keyword>
<feature type="domain" description="Cyclic nucleotide-binding" evidence="4">
    <location>
        <begin position="15"/>
        <end position="119"/>
    </location>
</feature>
<organism evidence="6 7">
    <name type="scientific">Alkalimarinus sediminis</name>
    <dbReference type="NCBI Taxonomy" id="1632866"/>
    <lineage>
        <taxon>Bacteria</taxon>
        <taxon>Pseudomonadati</taxon>
        <taxon>Pseudomonadota</taxon>
        <taxon>Gammaproteobacteria</taxon>
        <taxon>Alteromonadales</taxon>
        <taxon>Alteromonadaceae</taxon>
        <taxon>Alkalimarinus</taxon>
    </lineage>
</organism>
<evidence type="ECO:0000259" key="4">
    <source>
        <dbReference type="PROSITE" id="PS50042"/>
    </source>
</evidence>
<keyword evidence="2" id="KW-0238">DNA-binding</keyword>
<evidence type="ECO:0000313" key="7">
    <source>
        <dbReference type="Proteomes" id="UP001164472"/>
    </source>
</evidence>
<dbReference type="InterPro" id="IPR036388">
    <property type="entry name" value="WH-like_DNA-bd_sf"/>
</dbReference>
<dbReference type="PROSITE" id="PS51063">
    <property type="entry name" value="HTH_CRP_2"/>
    <property type="match status" value="1"/>
</dbReference>
<dbReference type="InterPro" id="IPR000595">
    <property type="entry name" value="cNMP-bd_dom"/>
</dbReference>
<dbReference type="Gene3D" id="1.10.10.10">
    <property type="entry name" value="Winged helix-like DNA-binding domain superfamily/Winged helix DNA-binding domain"/>
    <property type="match status" value="1"/>
</dbReference>
<dbReference type="InterPro" id="IPR050397">
    <property type="entry name" value="Env_Response_Regulators"/>
</dbReference>
<dbReference type="SUPFAM" id="SSF46785">
    <property type="entry name" value="Winged helix' DNA-binding domain"/>
    <property type="match status" value="1"/>
</dbReference>
<evidence type="ECO:0000256" key="1">
    <source>
        <dbReference type="ARBA" id="ARBA00023015"/>
    </source>
</evidence>
<dbReference type="KEGG" id="asem:NNL22_09915"/>
<dbReference type="PROSITE" id="PS50042">
    <property type="entry name" value="CNMP_BINDING_3"/>
    <property type="match status" value="1"/>
</dbReference>
<dbReference type="SMART" id="SM00419">
    <property type="entry name" value="HTH_CRP"/>
    <property type="match status" value="1"/>
</dbReference>
<dbReference type="InterPro" id="IPR014710">
    <property type="entry name" value="RmlC-like_jellyroll"/>
</dbReference>
<evidence type="ECO:0000259" key="5">
    <source>
        <dbReference type="PROSITE" id="PS51063"/>
    </source>
</evidence>
<dbReference type="InterPro" id="IPR018490">
    <property type="entry name" value="cNMP-bd_dom_sf"/>
</dbReference>
<dbReference type="CDD" id="cd00038">
    <property type="entry name" value="CAP_ED"/>
    <property type="match status" value="1"/>
</dbReference>
<proteinExistence type="predicted"/>
<dbReference type="Pfam" id="PF00027">
    <property type="entry name" value="cNMP_binding"/>
    <property type="match status" value="1"/>
</dbReference>
<dbReference type="GO" id="GO:0005829">
    <property type="term" value="C:cytosol"/>
    <property type="evidence" value="ECO:0007669"/>
    <property type="project" value="TreeGrafter"/>
</dbReference>
<feature type="domain" description="HTH crp-type" evidence="5">
    <location>
        <begin position="150"/>
        <end position="220"/>
    </location>
</feature>
<dbReference type="SMART" id="SM00100">
    <property type="entry name" value="cNMP"/>
    <property type="match status" value="1"/>
</dbReference>
<dbReference type="Gene3D" id="2.60.120.10">
    <property type="entry name" value="Jelly Rolls"/>
    <property type="match status" value="1"/>
</dbReference>
<reference evidence="6" key="1">
    <citation type="submission" date="2022-07" db="EMBL/GenBank/DDBJ databases">
        <title>Alkalimarinus sp. nov., isolated from gut of a Alitta virens.</title>
        <authorList>
            <person name="Yang A.I."/>
            <person name="Shin N.-R."/>
        </authorList>
    </citation>
    <scope>NUCLEOTIDE SEQUENCE</scope>
    <source>
        <strain evidence="6">FA028</strain>
    </source>
</reference>
<dbReference type="InterPro" id="IPR012318">
    <property type="entry name" value="HTH_CRP"/>
</dbReference>
<dbReference type="GO" id="GO:0003677">
    <property type="term" value="F:DNA binding"/>
    <property type="evidence" value="ECO:0007669"/>
    <property type="project" value="UniProtKB-KW"/>
</dbReference>
<dbReference type="PANTHER" id="PTHR24567">
    <property type="entry name" value="CRP FAMILY TRANSCRIPTIONAL REGULATORY PROTEIN"/>
    <property type="match status" value="1"/>
</dbReference>
<dbReference type="SUPFAM" id="SSF51206">
    <property type="entry name" value="cAMP-binding domain-like"/>
    <property type="match status" value="1"/>
</dbReference>